<feature type="chain" id="PRO_5018964789" evidence="1">
    <location>
        <begin position="19"/>
        <end position="159"/>
    </location>
</feature>
<feature type="signal peptide" evidence="1">
    <location>
        <begin position="1"/>
        <end position="18"/>
    </location>
</feature>
<gene>
    <name evidence="2" type="ORF">EI545_03605</name>
</gene>
<evidence type="ECO:0000313" key="3">
    <source>
        <dbReference type="Proteomes" id="UP000282002"/>
    </source>
</evidence>
<proteinExistence type="predicted"/>
<evidence type="ECO:0000313" key="2">
    <source>
        <dbReference type="EMBL" id="AZL58003.1"/>
    </source>
</evidence>
<reference evidence="2 3" key="1">
    <citation type="submission" date="2018-12" db="EMBL/GenBank/DDBJ databases">
        <title>Complete genome sequencing of Tabrizicola sp. K13M18.</title>
        <authorList>
            <person name="Bae J.-W."/>
        </authorList>
    </citation>
    <scope>NUCLEOTIDE SEQUENCE [LARGE SCALE GENOMIC DNA]</scope>
    <source>
        <strain evidence="2 3">K13M18</strain>
    </source>
</reference>
<sequence length="159" mass="15953">MKHHALSLSLLLVLPGCAILSPGGGNGPTSITGPSEREPATEMAAAAGTTALGARAVRAEVLDTTTAEEKAAALAAPAASGERELGRVVVALGPPAEQGIWLKTSLVSEVVQGRVETASGKSLTLELRPGTGGALLSLAAFQALGLNLTELPEVRVFGP</sequence>
<dbReference type="Proteomes" id="UP000282002">
    <property type="component" value="Chromosome"/>
</dbReference>
<accession>A0A3S8U314</accession>
<dbReference type="EMBL" id="CP034328">
    <property type="protein sequence ID" value="AZL58003.1"/>
    <property type="molecule type" value="Genomic_DNA"/>
</dbReference>
<dbReference type="OrthoDB" id="7871639at2"/>
<protein>
    <submittedName>
        <fullName evidence="2">D-galactarate dehydratase</fullName>
    </submittedName>
</protein>
<keyword evidence="3" id="KW-1185">Reference proteome</keyword>
<dbReference type="KEGG" id="taw:EI545_03605"/>
<evidence type="ECO:0000256" key="1">
    <source>
        <dbReference type="SAM" id="SignalP"/>
    </source>
</evidence>
<keyword evidence="1" id="KW-0732">Signal</keyword>
<dbReference type="AlphaFoldDB" id="A0A3S8U314"/>
<name>A0A3S8U314_9RHOB</name>
<organism evidence="2 3">
    <name type="scientific">Tabrizicola piscis</name>
    <dbReference type="NCBI Taxonomy" id="2494374"/>
    <lineage>
        <taxon>Bacteria</taxon>
        <taxon>Pseudomonadati</taxon>
        <taxon>Pseudomonadota</taxon>
        <taxon>Alphaproteobacteria</taxon>
        <taxon>Rhodobacterales</taxon>
        <taxon>Paracoccaceae</taxon>
        <taxon>Tabrizicola</taxon>
    </lineage>
</organism>
<dbReference type="RefSeq" id="WP_125324204.1">
    <property type="nucleotide sequence ID" value="NZ_CP034328.1"/>
</dbReference>